<accession>E1NUR3</accession>
<dbReference type="EMBL" id="AEHQ01000082">
    <property type="protein sequence ID" value="EFO70109.1"/>
    <property type="molecule type" value="Genomic_DNA"/>
</dbReference>
<evidence type="ECO:0000313" key="7">
    <source>
        <dbReference type="EMBL" id="EFO70109.1"/>
    </source>
</evidence>
<evidence type="ECO:0000256" key="5">
    <source>
        <dbReference type="ARBA" id="ARBA00022694"/>
    </source>
</evidence>
<name>E1NUR3_9LACO</name>
<dbReference type="GO" id="GO:0003723">
    <property type="term" value="F:RNA binding"/>
    <property type="evidence" value="ECO:0007669"/>
    <property type="project" value="InterPro"/>
</dbReference>
<dbReference type="Proteomes" id="UP000003648">
    <property type="component" value="Unassembled WGS sequence"/>
</dbReference>
<protein>
    <recommendedName>
        <fullName evidence="6">tRNA/rRNA methyltransferase SpoU type domain-containing protein</fullName>
    </recommendedName>
</protein>
<dbReference type="GO" id="GO:0008173">
    <property type="term" value="F:RNA methyltransferase activity"/>
    <property type="evidence" value="ECO:0007669"/>
    <property type="project" value="InterPro"/>
</dbReference>
<sequence length="94" mass="11219">MYLISKFSSKSYTDIEYTDPTKNYYFVFGKETTGLPKTFMREYYERNLRIPMSDHIRAFNLANSVAIVLFEALRQQGFPHLEKSHHYPKDKLKD</sequence>
<dbReference type="InterPro" id="IPR029028">
    <property type="entry name" value="Alpha/beta_knot_MTases"/>
</dbReference>
<dbReference type="Gene3D" id="3.40.1280.10">
    <property type="match status" value="1"/>
</dbReference>
<dbReference type="InterPro" id="IPR016914">
    <property type="entry name" value="TrmL"/>
</dbReference>
<proteinExistence type="predicted"/>
<dbReference type="Pfam" id="PF00588">
    <property type="entry name" value="SpoU_methylase"/>
    <property type="match status" value="1"/>
</dbReference>
<dbReference type="PANTHER" id="PTHR42971:SF1">
    <property type="entry name" value="TRNA (CYTIDINE(34)-2'-O)-METHYLTRANSFERASE"/>
    <property type="match status" value="1"/>
</dbReference>
<gene>
    <name evidence="7" type="ORF">HMPREF9211_0582</name>
</gene>
<dbReference type="AlphaFoldDB" id="E1NUR3"/>
<evidence type="ECO:0000259" key="6">
    <source>
        <dbReference type="Pfam" id="PF00588"/>
    </source>
</evidence>
<keyword evidence="5" id="KW-0819">tRNA processing</keyword>
<feature type="domain" description="tRNA/rRNA methyltransferase SpoU type" evidence="6">
    <location>
        <begin position="5"/>
        <end position="70"/>
    </location>
</feature>
<comment type="caution">
    <text evidence="7">The sequence shown here is derived from an EMBL/GenBank/DDBJ whole genome shotgun (WGS) entry which is preliminary data.</text>
</comment>
<evidence type="ECO:0000256" key="2">
    <source>
        <dbReference type="ARBA" id="ARBA00022603"/>
    </source>
</evidence>
<keyword evidence="4" id="KW-0949">S-adenosyl-L-methionine</keyword>
<organism evidence="7 8">
    <name type="scientific">Lactobacillus iners LactinV 01V1-a</name>
    <dbReference type="NCBI Taxonomy" id="879297"/>
    <lineage>
        <taxon>Bacteria</taxon>
        <taxon>Bacillati</taxon>
        <taxon>Bacillota</taxon>
        <taxon>Bacilli</taxon>
        <taxon>Lactobacillales</taxon>
        <taxon>Lactobacillaceae</taxon>
        <taxon>Lactobacillus</taxon>
    </lineage>
</organism>
<evidence type="ECO:0000313" key="8">
    <source>
        <dbReference type="Proteomes" id="UP000003648"/>
    </source>
</evidence>
<dbReference type="PANTHER" id="PTHR42971">
    <property type="entry name" value="TRNA (CYTIDINE(34)-2'-O)-METHYLTRANSFERASE"/>
    <property type="match status" value="1"/>
</dbReference>
<keyword evidence="2" id="KW-0489">Methyltransferase</keyword>
<dbReference type="GO" id="GO:0002130">
    <property type="term" value="P:wobble position ribose methylation"/>
    <property type="evidence" value="ECO:0007669"/>
    <property type="project" value="TreeGrafter"/>
</dbReference>
<reference evidence="7 8" key="1">
    <citation type="submission" date="2010-09" db="EMBL/GenBank/DDBJ databases">
        <authorList>
            <person name="Durkin A.S."/>
            <person name="Madupu R."/>
            <person name="Torralba M."/>
            <person name="Gillis M."/>
            <person name="Methe B."/>
            <person name="Sutton G."/>
            <person name="Nelson K.E."/>
        </authorList>
    </citation>
    <scope>NUCLEOTIDE SEQUENCE [LARGE SCALE GENOMIC DNA]</scope>
    <source>
        <strain evidence="7 8">LactinV 01V1-a</strain>
    </source>
</reference>
<evidence type="ECO:0000256" key="1">
    <source>
        <dbReference type="ARBA" id="ARBA00022490"/>
    </source>
</evidence>
<dbReference type="SUPFAM" id="SSF75217">
    <property type="entry name" value="alpha/beta knot"/>
    <property type="match status" value="1"/>
</dbReference>
<dbReference type="InterPro" id="IPR029026">
    <property type="entry name" value="tRNA_m1G_MTases_N"/>
</dbReference>
<keyword evidence="1" id="KW-0963">Cytoplasm</keyword>
<dbReference type="InterPro" id="IPR001537">
    <property type="entry name" value="SpoU_MeTrfase"/>
</dbReference>
<keyword evidence="3" id="KW-0808">Transferase</keyword>
<evidence type="ECO:0000256" key="3">
    <source>
        <dbReference type="ARBA" id="ARBA00022679"/>
    </source>
</evidence>
<evidence type="ECO:0000256" key="4">
    <source>
        <dbReference type="ARBA" id="ARBA00022691"/>
    </source>
</evidence>